<accession>A0A1Q8YCW3</accession>
<dbReference type="EMBL" id="MSYM01000013">
    <property type="protein sequence ID" value="OLP05888.1"/>
    <property type="molecule type" value="Genomic_DNA"/>
</dbReference>
<name>A0A1Q8YCW3_9BURK</name>
<protein>
    <submittedName>
        <fullName evidence="1">Uncharacterized protein</fullName>
    </submittedName>
</protein>
<organism evidence="1 2">
    <name type="scientific">Rhodoferax antarcticus ANT.BR</name>
    <dbReference type="NCBI Taxonomy" id="1111071"/>
    <lineage>
        <taxon>Bacteria</taxon>
        <taxon>Pseudomonadati</taxon>
        <taxon>Pseudomonadota</taxon>
        <taxon>Betaproteobacteria</taxon>
        <taxon>Burkholderiales</taxon>
        <taxon>Comamonadaceae</taxon>
        <taxon>Rhodoferax</taxon>
    </lineage>
</organism>
<dbReference type="AlphaFoldDB" id="A0A1Q8YCW3"/>
<dbReference type="STRING" id="81479.RA876_04875"/>
<dbReference type="Proteomes" id="UP000185911">
    <property type="component" value="Unassembled WGS sequence"/>
</dbReference>
<gene>
    <name evidence="1" type="ORF">BLL52_2117</name>
</gene>
<evidence type="ECO:0000313" key="2">
    <source>
        <dbReference type="Proteomes" id="UP000185911"/>
    </source>
</evidence>
<keyword evidence="2" id="KW-1185">Reference proteome</keyword>
<proteinExistence type="predicted"/>
<reference evidence="1 2" key="1">
    <citation type="submission" date="2017-01" db="EMBL/GenBank/DDBJ databases">
        <title>Genome sequence of Rhodoferax antarcticus ANT.BR, a psychrophilic purple nonsulfur bacterium from an Antarctic microbial mat.</title>
        <authorList>
            <person name="Baker J."/>
            <person name="Riester C."/>
            <person name="Skinner B."/>
            <person name="Newell A."/>
            <person name="Swingley W."/>
            <person name="Madigan M."/>
            <person name="Jung D."/>
            <person name="Asao M."/>
            <person name="Chen M."/>
            <person name="Loughlin P."/>
            <person name="Pan H."/>
            <person name="Lin S."/>
            <person name="Li N."/>
            <person name="Shaw J."/>
            <person name="Prado M."/>
            <person name="Sherman C."/>
            <person name="Li X."/>
            <person name="Tang J."/>
            <person name="Blankenship R."/>
            <person name="Zhao T."/>
            <person name="Touchman J."/>
            <person name="Sattley M."/>
        </authorList>
    </citation>
    <scope>NUCLEOTIDE SEQUENCE [LARGE SCALE GENOMIC DNA]</scope>
    <source>
        <strain evidence="1 2">ANT.BR</strain>
    </source>
</reference>
<comment type="caution">
    <text evidence="1">The sequence shown here is derived from an EMBL/GenBank/DDBJ whole genome shotgun (WGS) entry which is preliminary data.</text>
</comment>
<evidence type="ECO:0000313" key="1">
    <source>
        <dbReference type="EMBL" id="OLP05888.1"/>
    </source>
</evidence>
<sequence>MPLSSKTIRVPVTRVEGRWEFLYGGDVKVKDGTSGELHLDQIHFSDKKFLKALTAKRSVAILQPGTELRVALTIKPGLGSKLYSLLLPRDATRHTHSSKLSVDTRFVPIHLGGPTDAQRKKKVEEGGLFLLLEGMEPRAIESGMVTLPAAPDLEPVDSLNYAFTRLSEVFEPWRKAHTGSIYERVFYLEPDGFWYPLKDLRDRALVSAERKLISELWANVAELLGTALF</sequence>